<dbReference type="GO" id="GO:0034045">
    <property type="term" value="C:phagophore assembly site membrane"/>
    <property type="evidence" value="ECO:0007669"/>
    <property type="project" value="UniProtKB-SubCell"/>
</dbReference>
<proteinExistence type="inferred from homology"/>
<keyword evidence="5" id="KW-0472">Membrane</keyword>
<feature type="domain" description="Autophagy protein ATG17-like" evidence="7">
    <location>
        <begin position="17"/>
        <end position="407"/>
    </location>
</feature>
<evidence type="ECO:0000256" key="1">
    <source>
        <dbReference type="ARBA" id="ARBA00006259"/>
    </source>
</evidence>
<dbReference type="GO" id="GO:0060090">
    <property type="term" value="F:molecular adaptor activity"/>
    <property type="evidence" value="ECO:0007669"/>
    <property type="project" value="TreeGrafter"/>
</dbReference>
<evidence type="ECO:0000313" key="8">
    <source>
        <dbReference type="EMBL" id="KZV95376.1"/>
    </source>
</evidence>
<reference evidence="8 9" key="1">
    <citation type="journal article" date="2016" name="Mol. Biol. Evol.">
        <title>Comparative Genomics of Early-Diverging Mushroom-Forming Fungi Provides Insights into the Origins of Lignocellulose Decay Capabilities.</title>
        <authorList>
            <person name="Nagy L.G."/>
            <person name="Riley R."/>
            <person name="Tritt A."/>
            <person name="Adam C."/>
            <person name="Daum C."/>
            <person name="Floudas D."/>
            <person name="Sun H."/>
            <person name="Yadav J.S."/>
            <person name="Pangilinan J."/>
            <person name="Larsson K.H."/>
            <person name="Matsuura K."/>
            <person name="Barry K."/>
            <person name="Labutti K."/>
            <person name="Kuo R."/>
            <person name="Ohm R.A."/>
            <person name="Bhattacharya S.S."/>
            <person name="Shirouzu T."/>
            <person name="Yoshinaga Y."/>
            <person name="Martin F.M."/>
            <person name="Grigoriev I.V."/>
            <person name="Hibbett D.S."/>
        </authorList>
    </citation>
    <scope>NUCLEOTIDE SEQUENCE [LARGE SCALE GENOMIC DNA]</scope>
    <source>
        <strain evidence="8 9">HHB12029</strain>
    </source>
</reference>
<evidence type="ECO:0000313" key="9">
    <source>
        <dbReference type="Proteomes" id="UP000077266"/>
    </source>
</evidence>
<evidence type="ECO:0000256" key="2">
    <source>
        <dbReference type="ARBA" id="ARBA00013806"/>
    </source>
</evidence>
<accession>A0A165JV59</accession>
<evidence type="ECO:0000256" key="5">
    <source>
        <dbReference type="ARBA" id="ARBA00023136"/>
    </source>
</evidence>
<evidence type="ECO:0000256" key="6">
    <source>
        <dbReference type="RuleBase" id="RU368080"/>
    </source>
</evidence>
<protein>
    <recommendedName>
        <fullName evidence="2 6">Autophagy-related protein 17</fullName>
    </recommendedName>
</protein>
<dbReference type="PANTHER" id="PTHR28005">
    <property type="entry name" value="AUTOPHAGY-RELATED PROTEIN 17"/>
    <property type="match status" value="1"/>
</dbReference>
<dbReference type="GO" id="GO:1990316">
    <property type="term" value="C:Atg1/ULK1 kinase complex"/>
    <property type="evidence" value="ECO:0007669"/>
    <property type="project" value="TreeGrafter"/>
</dbReference>
<name>A0A165JV59_EXIGL</name>
<dbReference type="GO" id="GO:0000422">
    <property type="term" value="P:autophagy of mitochondrion"/>
    <property type="evidence" value="ECO:0007669"/>
    <property type="project" value="TreeGrafter"/>
</dbReference>
<evidence type="ECO:0000259" key="7">
    <source>
        <dbReference type="Pfam" id="PF04108"/>
    </source>
</evidence>
<keyword evidence="3 6" id="KW-0963">Cytoplasm</keyword>
<dbReference type="OrthoDB" id="1937984at2759"/>
<evidence type="ECO:0000256" key="3">
    <source>
        <dbReference type="ARBA" id="ARBA00022490"/>
    </source>
</evidence>
<sequence length="454" mass="50399">MSSPVESLIPPSERAFQDAQLLCVHANDQMQDSARVAVDVVALHAKVRWMVDGVLEQFKLASQVAKTLGEQRMRVIQEAKEWDALRAQYVMALDQVLDACGAQVVPASFWHASPSADDADDDVFLLEPNGIHEDAGAGSSTLKTNGKRKLMTKTLRDFIDENAIEDANDKIDDERNRLDDLLASTAHAQYALEAHVTAASGELVDATDSPSAVLDLLRDEQKKASDAMANHLHGIMAHLQQVEHAVRDEDAAPQDIDLLVRDTDELPLILAEIQDFAKQIAAVHPQFVTLRRVEEDRLHAISHTIHALETLETLMDETLAHQDQVESDARDILGGLHAHLETLDALRSTYASYRLAYSKLVLELDRRARYSAAAEQLLLGALQTLDTMRDEEERDRALFFAEQGGYLPDDLCLFVGNPPPRTEISIGPREDLPALKEELIAEARRNVDLLEGRL</sequence>
<dbReference type="Proteomes" id="UP000077266">
    <property type="component" value="Unassembled WGS sequence"/>
</dbReference>
<dbReference type="InterPro" id="IPR007240">
    <property type="entry name" value="Atg17"/>
</dbReference>
<dbReference type="GO" id="GO:0030295">
    <property type="term" value="F:protein kinase activator activity"/>
    <property type="evidence" value="ECO:0007669"/>
    <property type="project" value="TreeGrafter"/>
</dbReference>
<dbReference type="FunCoup" id="A0A165JV59">
    <property type="interactions" value="20"/>
</dbReference>
<keyword evidence="4 6" id="KW-0072">Autophagy</keyword>
<keyword evidence="9" id="KW-1185">Reference proteome</keyword>
<dbReference type="Pfam" id="PF04108">
    <property type="entry name" value="ATG17_like"/>
    <property type="match status" value="1"/>
</dbReference>
<dbReference type="EMBL" id="KV425958">
    <property type="protein sequence ID" value="KZV95376.1"/>
    <property type="molecule type" value="Genomic_DNA"/>
</dbReference>
<comment type="function">
    <text evidence="6">Autophagy-specific protein that functions in response to autophagy-inducing signals as a scaffold to recruit other ATG proteins to organize preautophagosomal structure (PAS) formation. Modulates the timing and magnitude of the autophagy response, such as the size of the sequestering vesicles. Plays particularly a role in pexophagy and nucleophagy.</text>
</comment>
<dbReference type="AlphaFoldDB" id="A0A165JV59"/>
<dbReference type="GO" id="GO:0000045">
    <property type="term" value="P:autophagosome assembly"/>
    <property type="evidence" value="ECO:0007669"/>
    <property type="project" value="TreeGrafter"/>
</dbReference>
<dbReference type="STRING" id="1314781.A0A165JV59"/>
<dbReference type="PANTHER" id="PTHR28005:SF1">
    <property type="entry name" value="AUTOPHAGY-RELATED PROTEIN 17"/>
    <property type="match status" value="1"/>
</dbReference>
<evidence type="ECO:0000256" key="4">
    <source>
        <dbReference type="ARBA" id="ARBA00023006"/>
    </source>
</evidence>
<gene>
    <name evidence="8" type="ORF">EXIGLDRAFT_834361</name>
</gene>
<comment type="subcellular location">
    <subcellularLocation>
        <location evidence="6">Cytoplasm</location>
    </subcellularLocation>
    <subcellularLocation>
        <location evidence="6">Preautophagosomal structure membrane</location>
        <topology evidence="6">Peripheral membrane protein</topology>
    </subcellularLocation>
</comment>
<dbReference type="InParanoid" id="A0A165JV59"/>
<dbReference type="InterPro" id="IPR045326">
    <property type="entry name" value="ATG17-like_dom"/>
</dbReference>
<comment type="similarity">
    <text evidence="1 6">Belongs to the ATG17 family.</text>
</comment>
<dbReference type="GO" id="GO:0034727">
    <property type="term" value="P:piecemeal microautophagy of the nucleus"/>
    <property type="evidence" value="ECO:0007669"/>
    <property type="project" value="TreeGrafter"/>
</dbReference>
<organism evidence="8 9">
    <name type="scientific">Exidia glandulosa HHB12029</name>
    <dbReference type="NCBI Taxonomy" id="1314781"/>
    <lineage>
        <taxon>Eukaryota</taxon>
        <taxon>Fungi</taxon>
        <taxon>Dikarya</taxon>
        <taxon>Basidiomycota</taxon>
        <taxon>Agaricomycotina</taxon>
        <taxon>Agaricomycetes</taxon>
        <taxon>Auriculariales</taxon>
        <taxon>Exidiaceae</taxon>
        <taxon>Exidia</taxon>
    </lineage>
</organism>